<protein>
    <submittedName>
        <fullName evidence="3">Transposase</fullName>
    </submittedName>
</protein>
<dbReference type="InterPro" id="IPR047951">
    <property type="entry name" value="Transpos_ISL3"/>
</dbReference>
<evidence type="ECO:0000259" key="1">
    <source>
        <dbReference type="Pfam" id="PF01610"/>
    </source>
</evidence>
<gene>
    <name evidence="3" type="ORF">SAMN04488597_13419</name>
</gene>
<reference evidence="3 4" key="1">
    <citation type="submission" date="2016-10" db="EMBL/GenBank/DDBJ databases">
        <authorList>
            <person name="Varghese N."/>
            <person name="Submissions S."/>
        </authorList>
    </citation>
    <scope>NUCLEOTIDE SEQUENCE [LARGE SCALE GENOMIC DNA]</scope>
    <source>
        <strain evidence="3 4">WG10</strain>
    </source>
</reference>
<proteinExistence type="predicted"/>
<dbReference type="Pfam" id="PF01610">
    <property type="entry name" value="DDE_Tnp_ISL3"/>
    <property type="match status" value="1"/>
</dbReference>
<dbReference type="RefSeq" id="WP_108140098.1">
    <property type="nucleotide sequence ID" value="NZ_FMYT01000034.1"/>
</dbReference>
<dbReference type="InterPro" id="IPR029261">
    <property type="entry name" value="Transposase_Znf"/>
</dbReference>
<accession>A0A1G6T024</accession>
<sequence length="401" mass="46982">MHNNLITDLMDLPDLVATDLIKTEEYLVFVADYKIDHVKCPVCGKKAEKIHDRKTQMIQDTSLRDKKTVIRLEKKRYSCDHCGKRAIPKRIESVTKYSRKTERFKIHLLKQTDSRDYSRVARENDLSYTSIKNSVHSKLDTLIEEAQIAILDEVEAISIDEFAIKKKHKYAVALTDPINGKLIDILSSRKKKDLIEYFNTWPKKLREQIKYFSMDMWSPYKAVAKTVFPNAKIVVDKFHLVTAINNALDKLRIEEQDKQTAANRKKFYKSRLTLLMAGEDLDEDSHQRLIEIFKLSPALEKAWELKEEFRDLLQIPDVKESIQALNNWYENVSQSKLNLFYRAKGTVKRWEQHIINYFKTRITNGFAEGLNNKIKLIKRIGYGVPKVENLKRRVFLSLLSI</sequence>
<dbReference type="Proteomes" id="UP000324896">
    <property type="component" value="Unassembled WGS sequence"/>
</dbReference>
<dbReference type="PANTHER" id="PTHR33498">
    <property type="entry name" value="TRANSPOSASE FOR INSERTION SEQUENCE ELEMENT IS1557"/>
    <property type="match status" value="1"/>
</dbReference>
<dbReference type="EMBL" id="FMYT01000034">
    <property type="protein sequence ID" value="SDD21817.1"/>
    <property type="molecule type" value="Genomic_DNA"/>
</dbReference>
<dbReference type="InterPro" id="IPR002560">
    <property type="entry name" value="Transposase_DDE"/>
</dbReference>
<dbReference type="Pfam" id="PF14690">
    <property type="entry name" value="Zn_ribbon_ISL3"/>
    <property type="match status" value="1"/>
</dbReference>
<evidence type="ECO:0000313" key="3">
    <source>
        <dbReference type="EMBL" id="SDD21817.1"/>
    </source>
</evidence>
<dbReference type="PANTHER" id="PTHR33498:SF1">
    <property type="entry name" value="TRANSPOSASE FOR INSERTION SEQUENCE ELEMENT IS1557"/>
    <property type="match status" value="1"/>
</dbReference>
<organism evidence="3 4">
    <name type="scientific">Halanaerobium congolense</name>
    <dbReference type="NCBI Taxonomy" id="54121"/>
    <lineage>
        <taxon>Bacteria</taxon>
        <taxon>Bacillati</taxon>
        <taxon>Bacillota</taxon>
        <taxon>Clostridia</taxon>
        <taxon>Halanaerobiales</taxon>
        <taxon>Halanaerobiaceae</taxon>
        <taxon>Halanaerobium</taxon>
    </lineage>
</organism>
<evidence type="ECO:0000313" key="4">
    <source>
        <dbReference type="Proteomes" id="UP000324896"/>
    </source>
</evidence>
<evidence type="ECO:0000259" key="2">
    <source>
        <dbReference type="Pfam" id="PF14690"/>
    </source>
</evidence>
<dbReference type="NCBIfam" id="NF033550">
    <property type="entry name" value="transpos_ISL3"/>
    <property type="match status" value="1"/>
</dbReference>
<dbReference type="AlphaFoldDB" id="A0A1G6T024"/>
<feature type="domain" description="Transposase IS204/IS1001/IS1096/IS1165 DDE" evidence="1">
    <location>
        <begin position="157"/>
        <end position="393"/>
    </location>
</feature>
<feature type="domain" description="Transposase IS204/IS1001/IS1096/IS1165 zinc-finger" evidence="2">
    <location>
        <begin position="38"/>
        <end position="82"/>
    </location>
</feature>
<name>A0A1G6T024_9FIRM</name>